<keyword evidence="3" id="KW-1185">Reference proteome</keyword>
<organism evidence="2 3">
    <name type="scientific">Alteromonas lipolytica</name>
    <dbReference type="NCBI Taxonomy" id="1856405"/>
    <lineage>
        <taxon>Bacteria</taxon>
        <taxon>Pseudomonadati</taxon>
        <taxon>Pseudomonadota</taxon>
        <taxon>Gammaproteobacteria</taxon>
        <taxon>Alteromonadales</taxon>
        <taxon>Alteromonadaceae</taxon>
        <taxon>Alteromonas/Salinimonas group</taxon>
        <taxon>Alteromonas</taxon>
    </lineage>
</organism>
<dbReference type="EMBL" id="MJIC01000015">
    <property type="protein sequence ID" value="OFI33058.1"/>
    <property type="molecule type" value="Genomic_DNA"/>
</dbReference>
<dbReference type="Proteomes" id="UP000176037">
    <property type="component" value="Unassembled WGS sequence"/>
</dbReference>
<sequence>MKPVVARLLWLCGYVLLIGPPRLYELKHKARQTGNELSNLPFTVLIGVEVLVRLGLFLMIVTATEALTGKARYDYFLLDFFFAALALAGAGHLAVFLLCFSVCQGNPSSMRWYRLGRNTIYAVPPALVAGLLALLWQHQNHQALVSGNLVQQAFGLCWAGFFMLGLAEAWLMRRKPTGLDTVLSASIRNR</sequence>
<protein>
    <submittedName>
        <fullName evidence="2">Uncharacterized protein</fullName>
    </submittedName>
</protein>
<feature type="transmembrane region" description="Helical" evidence="1">
    <location>
        <begin position="149"/>
        <end position="171"/>
    </location>
</feature>
<name>A0A1E8FBS8_9ALTE</name>
<dbReference type="AlphaFoldDB" id="A0A1E8FBS8"/>
<accession>A0A1E8FBS8</accession>
<dbReference type="RefSeq" id="WP_070177435.1">
    <property type="nucleotide sequence ID" value="NZ_BMJR01000002.1"/>
</dbReference>
<evidence type="ECO:0000313" key="3">
    <source>
        <dbReference type="Proteomes" id="UP000176037"/>
    </source>
</evidence>
<evidence type="ECO:0000256" key="1">
    <source>
        <dbReference type="SAM" id="Phobius"/>
    </source>
</evidence>
<gene>
    <name evidence="2" type="ORF">BFC17_01960</name>
</gene>
<feature type="transmembrane region" description="Helical" evidence="1">
    <location>
        <begin position="6"/>
        <end position="24"/>
    </location>
</feature>
<keyword evidence="1" id="KW-0812">Transmembrane</keyword>
<keyword evidence="1" id="KW-0472">Membrane</keyword>
<reference evidence="2 3" key="1">
    <citation type="submission" date="2016-09" db="EMBL/GenBank/DDBJ databases">
        <title>Alteromonas lipolytica, a new species isolated from sea water.</title>
        <authorList>
            <person name="Wu Y.-H."/>
            <person name="Cheng H."/>
            <person name="Xu X.-W."/>
        </authorList>
    </citation>
    <scope>NUCLEOTIDE SEQUENCE [LARGE SCALE GENOMIC DNA]</scope>
    <source>
        <strain evidence="2 3">JW12</strain>
    </source>
</reference>
<feature type="transmembrane region" description="Helical" evidence="1">
    <location>
        <begin position="120"/>
        <end position="137"/>
    </location>
</feature>
<feature type="transmembrane region" description="Helical" evidence="1">
    <location>
        <begin position="75"/>
        <end position="100"/>
    </location>
</feature>
<dbReference type="STRING" id="1856405.BFC17_01960"/>
<feature type="transmembrane region" description="Helical" evidence="1">
    <location>
        <begin position="44"/>
        <end position="63"/>
    </location>
</feature>
<keyword evidence="1" id="KW-1133">Transmembrane helix</keyword>
<comment type="caution">
    <text evidence="2">The sequence shown here is derived from an EMBL/GenBank/DDBJ whole genome shotgun (WGS) entry which is preliminary data.</text>
</comment>
<evidence type="ECO:0000313" key="2">
    <source>
        <dbReference type="EMBL" id="OFI33058.1"/>
    </source>
</evidence>
<proteinExistence type="predicted"/>